<dbReference type="PANTHER" id="PTHR10961:SF24">
    <property type="entry name" value="HYPOTHETICAL FRUCTOSYL AMINE:OXYGEN OXIDOREDUCTASE (EUROFUNG)"/>
    <property type="match status" value="1"/>
</dbReference>
<evidence type="ECO:0000256" key="3">
    <source>
        <dbReference type="ARBA" id="ARBA00022630"/>
    </source>
</evidence>
<dbReference type="GO" id="GO:0008115">
    <property type="term" value="F:sarcosine oxidase activity"/>
    <property type="evidence" value="ECO:0007669"/>
    <property type="project" value="TreeGrafter"/>
</dbReference>
<evidence type="ECO:0000256" key="4">
    <source>
        <dbReference type="ARBA" id="ARBA00022827"/>
    </source>
</evidence>
<feature type="domain" description="FAD dependent oxidoreductase" evidence="6">
    <location>
        <begin position="9"/>
        <end position="370"/>
    </location>
</feature>
<dbReference type="GO" id="GO:0050660">
    <property type="term" value="F:flavin adenine dinucleotide binding"/>
    <property type="evidence" value="ECO:0007669"/>
    <property type="project" value="InterPro"/>
</dbReference>
<dbReference type="SUPFAM" id="SSF51905">
    <property type="entry name" value="FAD/NAD(P)-binding domain"/>
    <property type="match status" value="1"/>
</dbReference>
<proteinExistence type="inferred from homology"/>
<evidence type="ECO:0000259" key="6">
    <source>
        <dbReference type="Pfam" id="PF01266"/>
    </source>
</evidence>
<dbReference type="InterPro" id="IPR045170">
    <property type="entry name" value="MTOX"/>
</dbReference>
<keyword evidence="3" id="KW-0285">Flavoprotein</keyword>
<evidence type="ECO:0000256" key="1">
    <source>
        <dbReference type="ARBA" id="ARBA00001974"/>
    </source>
</evidence>
<dbReference type="EMBL" id="BSXU01001294">
    <property type="protein sequence ID" value="GMG25853.1"/>
    <property type="molecule type" value="Genomic_DNA"/>
</dbReference>
<dbReference type="GO" id="GO:0051698">
    <property type="term" value="F:saccharopine oxidase activity"/>
    <property type="evidence" value="ECO:0007669"/>
    <property type="project" value="TreeGrafter"/>
</dbReference>
<dbReference type="Gene3D" id="3.50.50.60">
    <property type="entry name" value="FAD/NAD(P)-binding domain"/>
    <property type="match status" value="1"/>
</dbReference>
<reference evidence="7" key="1">
    <citation type="submission" date="2023-04" db="EMBL/GenBank/DDBJ databases">
        <title>Ambrosiozyma monospora NBRC 1965.</title>
        <authorList>
            <person name="Ichikawa N."/>
            <person name="Sato H."/>
            <person name="Tonouchi N."/>
        </authorList>
    </citation>
    <scope>NUCLEOTIDE SEQUENCE</scope>
    <source>
        <strain evidence="7">NBRC 1965</strain>
    </source>
</reference>
<accession>A0A9W6YY32</accession>
<dbReference type="Pfam" id="PF01266">
    <property type="entry name" value="DAO"/>
    <property type="match status" value="1"/>
</dbReference>
<evidence type="ECO:0000313" key="7">
    <source>
        <dbReference type="EMBL" id="GMG25853.1"/>
    </source>
</evidence>
<dbReference type="OrthoDB" id="2219495at2759"/>
<comment type="caution">
    <text evidence="7">The sequence shown here is derived from an EMBL/GenBank/DDBJ whole genome shotgun (WGS) entry which is preliminary data.</text>
</comment>
<dbReference type="Proteomes" id="UP001165063">
    <property type="component" value="Unassembled WGS sequence"/>
</dbReference>
<keyword evidence="8" id="KW-1185">Reference proteome</keyword>
<dbReference type="Gene3D" id="3.30.9.10">
    <property type="entry name" value="D-Amino Acid Oxidase, subunit A, domain 2"/>
    <property type="match status" value="1"/>
</dbReference>
<dbReference type="InterPro" id="IPR036188">
    <property type="entry name" value="FAD/NAD-bd_sf"/>
</dbReference>
<evidence type="ECO:0000313" key="8">
    <source>
        <dbReference type="Proteomes" id="UP001165063"/>
    </source>
</evidence>
<dbReference type="PANTHER" id="PTHR10961">
    <property type="entry name" value="PEROXISOMAL SARCOSINE OXIDASE"/>
    <property type="match status" value="1"/>
</dbReference>
<dbReference type="AlphaFoldDB" id="A0A9W6YY32"/>
<gene>
    <name evidence="7" type="ORF">Amon01_000318300</name>
</gene>
<evidence type="ECO:0000256" key="5">
    <source>
        <dbReference type="ARBA" id="ARBA00023002"/>
    </source>
</evidence>
<organism evidence="7 8">
    <name type="scientific">Ambrosiozyma monospora</name>
    <name type="common">Yeast</name>
    <name type="synonym">Endomycopsis monosporus</name>
    <dbReference type="NCBI Taxonomy" id="43982"/>
    <lineage>
        <taxon>Eukaryota</taxon>
        <taxon>Fungi</taxon>
        <taxon>Dikarya</taxon>
        <taxon>Ascomycota</taxon>
        <taxon>Saccharomycotina</taxon>
        <taxon>Pichiomycetes</taxon>
        <taxon>Pichiales</taxon>
        <taxon>Pichiaceae</taxon>
        <taxon>Ambrosiozyma</taxon>
    </lineage>
</organism>
<keyword evidence="4" id="KW-0274">FAD</keyword>
<sequence length="433" mass="48736">MTLEKHSKIFIIGTGTFGLSTALSLSRQGYINITCFDRDSVPSNFSAGNDSNKIFDTPQYIGEPDLPTRIRLEAKHDWLNDEGYKPYFHPVGYLNAAMSERVLNESSDVTTMKLLKPDAELLDTPEKFRKYLKVFTGELPGWVGYYMHDDEGWVHARDSLISAYNACLEAGVEFVFGDDGYINNFEFDSSTSNVTAIVSKSGRRYDGATSYVLCCGANVVTLLDFKCQLESKCYTLAHVKLTPEEAVKYKDCPVIFNCERGFFFEPDENNEIKICNEFPGYTNLNENGESIPFYANEIPLEAAKDIRKYLKETMPELSEKPFVRTKICWITDSPDRELIITTHPDHSNLVIGSGDSGESFMIMPIIGKYIGKVVTEGNVGLSKEEQLAWRWRPETATGRDDIGGRYGGSGHVTDLKSIKEWVSVENPEPHPLF</sequence>
<keyword evidence="5" id="KW-0560">Oxidoreductase</keyword>
<comment type="cofactor">
    <cofactor evidence="1">
        <name>FAD</name>
        <dbReference type="ChEBI" id="CHEBI:57692"/>
    </cofactor>
</comment>
<protein>
    <submittedName>
        <fullName evidence="7">Unnamed protein product</fullName>
    </submittedName>
</protein>
<evidence type="ECO:0000256" key="2">
    <source>
        <dbReference type="ARBA" id="ARBA00010989"/>
    </source>
</evidence>
<name>A0A9W6YY32_AMBMO</name>
<comment type="similarity">
    <text evidence="2">Belongs to the MSOX/MTOX family.</text>
</comment>
<dbReference type="InterPro" id="IPR006076">
    <property type="entry name" value="FAD-dep_OxRdtase"/>
</dbReference>